<reference evidence="5" key="1">
    <citation type="submission" date="2023-06" db="EMBL/GenBank/DDBJ databases">
        <title>Sysu t00192.</title>
        <authorList>
            <person name="Gao L."/>
            <person name="Fang B.-Z."/>
            <person name="Li W.-J."/>
        </authorList>
    </citation>
    <scope>NUCLEOTIDE SEQUENCE</scope>
    <source>
        <strain evidence="5">SYSU T00192</strain>
    </source>
</reference>
<dbReference type="EMBL" id="JAUHPW010000001">
    <property type="protein sequence ID" value="MDN4474701.1"/>
    <property type="molecule type" value="Genomic_DNA"/>
</dbReference>
<dbReference type="NCBIfam" id="TIGR00350">
    <property type="entry name" value="lytR_cpsA_psr"/>
    <property type="match status" value="1"/>
</dbReference>
<evidence type="ECO:0000256" key="1">
    <source>
        <dbReference type="ARBA" id="ARBA00006068"/>
    </source>
</evidence>
<evidence type="ECO:0000256" key="3">
    <source>
        <dbReference type="SAM" id="Phobius"/>
    </source>
</evidence>
<feature type="compositionally biased region" description="Pro residues" evidence="2">
    <location>
        <begin position="81"/>
        <end position="91"/>
    </location>
</feature>
<keyword evidence="3" id="KW-0472">Membrane</keyword>
<dbReference type="Proteomes" id="UP001172728">
    <property type="component" value="Unassembled WGS sequence"/>
</dbReference>
<dbReference type="Gene3D" id="3.40.630.190">
    <property type="entry name" value="LCP protein"/>
    <property type="match status" value="1"/>
</dbReference>
<evidence type="ECO:0000256" key="2">
    <source>
        <dbReference type="SAM" id="MobiDB-lite"/>
    </source>
</evidence>
<feature type="domain" description="Cell envelope-related transcriptional attenuator" evidence="4">
    <location>
        <begin position="166"/>
        <end position="308"/>
    </location>
</feature>
<dbReference type="Pfam" id="PF03816">
    <property type="entry name" value="LytR_cpsA_psr"/>
    <property type="match status" value="1"/>
</dbReference>
<protein>
    <submittedName>
        <fullName evidence="5">LCP family protein</fullName>
    </submittedName>
</protein>
<gene>
    <name evidence="5" type="ORF">QQX09_02405</name>
</gene>
<evidence type="ECO:0000259" key="4">
    <source>
        <dbReference type="Pfam" id="PF03816"/>
    </source>
</evidence>
<comment type="caution">
    <text evidence="5">The sequence shown here is derived from an EMBL/GenBank/DDBJ whole genome shotgun (WGS) entry which is preliminary data.</text>
</comment>
<evidence type="ECO:0000313" key="5">
    <source>
        <dbReference type="EMBL" id="MDN4474701.1"/>
    </source>
</evidence>
<name>A0ABT8G6C5_9MICO</name>
<dbReference type="InterPro" id="IPR050922">
    <property type="entry name" value="LytR/CpsA/Psr_CW_biosynth"/>
</dbReference>
<organism evidence="5 6">
    <name type="scientific">Demequina litoralis</name>
    <dbReference type="NCBI Taxonomy" id="3051660"/>
    <lineage>
        <taxon>Bacteria</taxon>
        <taxon>Bacillati</taxon>
        <taxon>Actinomycetota</taxon>
        <taxon>Actinomycetes</taxon>
        <taxon>Micrococcales</taxon>
        <taxon>Demequinaceae</taxon>
        <taxon>Demequina</taxon>
    </lineage>
</organism>
<evidence type="ECO:0000313" key="6">
    <source>
        <dbReference type="Proteomes" id="UP001172728"/>
    </source>
</evidence>
<accession>A0ABT8G6C5</accession>
<dbReference type="PANTHER" id="PTHR33392:SF6">
    <property type="entry name" value="POLYISOPRENYL-TEICHOIC ACID--PEPTIDOGLYCAN TEICHOIC ACID TRANSFERASE TAGU"/>
    <property type="match status" value="1"/>
</dbReference>
<proteinExistence type="inferred from homology"/>
<dbReference type="InterPro" id="IPR004474">
    <property type="entry name" value="LytR_CpsA_psr"/>
</dbReference>
<sequence>MTDDRDGTSGAGNPPRRMPPSIQPRSGQERPGTARPAQPVRRESVRPQPAPERPSTRQPQQQAYSTPPGQQRPASSTRPQEAPPAQPPAAPAPAKRRKKRHPVRNTLIALLLILAIAVTAFYFWVDSRINHVDALSGANGTPGLTVLIVGSDSREGWDDDGTEGARTDTIMVLHKPESGPTALISIPRDSYVEIPGYDPNKINASFAFGGPQLLVETVEGVTNLTIDRYLEVGFTGVGEIVDALGGVELCYDQDVDDKLSRLKWKAGCHVADGDKALAFSRMRYSDPLGDIGRTQRQQQVVGAVADEIMSPTTLLNPFELVPVVSAGLDAFRVDEDASPFDLAQVALAFNSALGGDAVTGTPPIASMGYSVAGVGSTVLLDPEQEDKFWRKIANGKFKPGAEVGGVE</sequence>
<feature type="region of interest" description="Disordered" evidence="2">
    <location>
        <begin position="1"/>
        <end position="100"/>
    </location>
</feature>
<dbReference type="PANTHER" id="PTHR33392">
    <property type="entry name" value="POLYISOPRENYL-TEICHOIC ACID--PEPTIDOGLYCAN TEICHOIC ACID TRANSFERASE TAGU"/>
    <property type="match status" value="1"/>
</dbReference>
<keyword evidence="3" id="KW-0812">Transmembrane</keyword>
<dbReference type="RefSeq" id="WP_301131098.1">
    <property type="nucleotide sequence ID" value="NZ_JAUHPW010000001.1"/>
</dbReference>
<keyword evidence="3" id="KW-1133">Transmembrane helix</keyword>
<feature type="transmembrane region" description="Helical" evidence="3">
    <location>
        <begin position="105"/>
        <end position="125"/>
    </location>
</feature>
<feature type="compositionally biased region" description="Polar residues" evidence="2">
    <location>
        <begin position="56"/>
        <end position="79"/>
    </location>
</feature>
<keyword evidence="6" id="KW-1185">Reference proteome</keyword>
<comment type="similarity">
    <text evidence="1">Belongs to the LytR/CpsA/Psr (LCP) family.</text>
</comment>